<dbReference type="GO" id="GO:0005730">
    <property type="term" value="C:nucleolus"/>
    <property type="evidence" value="ECO:0007669"/>
    <property type="project" value="UniProtKB-SubCell"/>
</dbReference>
<name>A0A3Q0DP55_CARSF</name>
<dbReference type="GO" id="GO:0030154">
    <property type="term" value="P:cell differentiation"/>
    <property type="evidence" value="ECO:0007669"/>
    <property type="project" value="UniProtKB-KW"/>
</dbReference>
<evidence type="ECO:0000256" key="4">
    <source>
        <dbReference type="ARBA" id="ARBA00023274"/>
    </source>
</evidence>
<feature type="region of interest" description="Disordered" evidence="6">
    <location>
        <begin position="182"/>
        <end position="214"/>
    </location>
</feature>
<comment type="subcellular location">
    <subcellularLocation>
        <location evidence="5">Cytoplasm</location>
    </subcellularLocation>
    <subcellularLocation>
        <location evidence="5">Nucleus</location>
    </subcellularLocation>
    <subcellularLocation>
        <location evidence="1">Nucleus</location>
        <location evidence="1">Nucleolus</location>
    </subcellularLocation>
    <text evidence="5">Localized in cytoplasmic mRNP granules containing untranslated mRNAs.</text>
</comment>
<feature type="compositionally biased region" description="Basic and acidic residues" evidence="6">
    <location>
        <begin position="192"/>
        <end position="205"/>
    </location>
</feature>
<gene>
    <name evidence="5 8" type="primary">RPS3A</name>
</gene>
<comment type="subunit">
    <text evidence="5">Component of the small ribosomal subunit. Mature ribosomes consist of a small (40S) and a large (60S) subunit. The 40S subunit contains about 33 different proteins and 1 molecule of RNA (18S). The 60S subunit contains about 49 different proteins and 3 molecules of RNA (28S, 5.8S and 5S). Identified in a IGF2BP1-dependent mRNP granule complex containing untranslated mRNAs. Binds with high affinity to IPO4. Interacts with DDIT3.</text>
</comment>
<evidence type="ECO:0000256" key="1">
    <source>
        <dbReference type="ARBA" id="ARBA00004604"/>
    </source>
</evidence>
<keyword evidence="5" id="KW-0221">Differentiation</keyword>
<organism evidence="7 8">
    <name type="scientific">Carlito syrichta</name>
    <name type="common">Philippine tarsier</name>
    <name type="synonym">Tarsius syrichta</name>
    <dbReference type="NCBI Taxonomy" id="1868482"/>
    <lineage>
        <taxon>Eukaryota</taxon>
        <taxon>Metazoa</taxon>
        <taxon>Chordata</taxon>
        <taxon>Craniata</taxon>
        <taxon>Vertebrata</taxon>
        <taxon>Euteleostomi</taxon>
        <taxon>Mammalia</taxon>
        <taxon>Eutheria</taxon>
        <taxon>Euarchontoglires</taxon>
        <taxon>Primates</taxon>
        <taxon>Haplorrhini</taxon>
        <taxon>Tarsiiformes</taxon>
        <taxon>Tarsiidae</taxon>
        <taxon>Carlito</taxon>
    </lineage>
</organism>
<dbReference type="Proteomes" id="UP000189704">
    <property type="component" value="Unplaced"/>
</dbReference>
<feature type="region of interest" description="Disordered" evidence="6">
    <location>
        <begin position="1"/>
        <end position="20"/>
    </location>
</feature>
<dbReference type="CTD" id="6189"/>
<keyword evidence="4 5" id="KW-0687">Ribonucleoprotein</keyword>
<evidence type="ECO:0000313" key="7">
    <source>
        <dbReference type="Proteomes" id="UP000189704"/>
    </source>
</evidence>
<accession>A0A3Q0DP55</accession>
<evidence type="ECO:0000256" key="6">
    <source>
        <dbReference type="SAM" id="MobiDB-lite"/>
    </source>
</evidence>
<keyword evidence="2 5" id="KW-0963">Cytoplasm</keyword>
<feature type="initiator methionine" description="Removed" evidence="5">
    <location>
        <position position="1"/>
    </location>
</feature>
<evidence type="ECO:0000256" key="2">
    <source>
        <dbReference type="ARBA" id="ARBA00022490"/>
    </source>
</evidence>
<evidence type="ECO:0000313" key="8">
    <source>
        <dbReference type="RefSeq" id="XP_021563900.1"/>
    </source>
</evidence>
<protein>
    <recommendedName>
        <fullName evidence="5">Small ribosomal subunit protein eS1</fullName>
    </recommendedName>
</protein>
<keyword evidence="7" id="KW-1185">Reference proteome</keyword>
<reference evidence="8" key="1">
    <citation type="submission" date="2025-08" db="UniProtKB">
        <authorList>
            <consortium name="RefSeq"/>
        </authorList>
    </citation>
    <scope>IDENTIFICATION</scope>
</reference>
<comment type="similarity">
    <text evidence="5">Belongs to the eukaryotic ribosomal protein eS1 family.</text>
</comment>
<comment type="function">
    <text evidence="5">May play a role during erythropoiesis through regulation of transcription factor DDIT3.</text>
</comment>
<sequence>MAVGKNKRLTKGGKKGAKKKVVDPFSKKDWYDVKAPAMFNIRNIGKTLVTRTQGTKIASDGLKGRVFETMIEAHVDVKTTDGYLLRLFCVGFTKKRNNQIRKTSYAQHQQVRQIRKKMMEIMTREVQTNDLKEVVNKLIPDSIGKDIEKACQSIYPLHDVFVRKVKMLKKPKFELGKLMELHGEGSSSGKTTGDETGAKVERADGYEPPVQESV</sequence>
<proteinExistence type="inferred from homology"/>
<keyword evidence="3 5" id="KW-0689">Ribosomal protein</keyword>
<dbReference type="GO" id="GO:0003735">
    <property type="term" value="F:structural constituent of ribosome"/>
    <property type="evidence" value="ECO:0007669"/>
    <property type="project" value="UniProtKB-UniRule"/>
</dbReference>
<dbReference type="HAMAP" id="MF_03122">
    <property type="entry name" value="Ribosomal_eS1_euk"/>
    <property type="match status" value="1"/>
</dbReference>
<dbReference type="AlphaFoldDB" id="A0A3Q0DP55"/>
<dbReference type="InterPro" id="IPR027500">
    <property type="entry name" value="Ribosomal_eS1_euk"/>
</dbReference>
<dbReference type="RefSeq" id="XP_021563900.1">
    <property type="nucleotide sequence ID" value="XM_021708225.1"/>
</dbReference>
<dbReference type="GO" id="GO:0022627">
    <property type="term" value="C:cytosolic small ribosomal subunit"/>
    <property type="evidence" value="ECO:0007669"/>
    <property type="project" value="UniProtKB-UniRule"/>
</dbReference>
<dbReference type="Pfam" id="PF01015">
    <property type="entry name" value="Ribosomal_S3Ae"/>
    <property type="match status" value="1"/>
</dbReference>
<keyword evidence="5" id="KW-0539">Nucleus</keyword>
<dbReference type="PANTHER" id="PTHR11830">
    <property type="entry name" value="40S RIBOSOMAL PROTEIN S3A"/>
    <property type="match status" value="1"/>
</dbReference>
<dbReference type="SMART" id="SM01397">
    <property type="entry name" value="Ribosomal_S3Ae"/>
    <property type="match status" value="1"/>
</dbReference>
<dbReference type="GO" id="GO:0006412">
    <property type="term" value="P:translation"/>
    <property type="evidence" value="ECO:0007669"/>
    <property type="project" value="UniProtKB-UniRule"/>
</dbReference>
<evidence type="ECO:0000256" key="5">
    <source>
        <dbReference type="HAMAP-Rule" id="MF_03122"/>
    </source>
</evidence>
<dbReference type="InterPro" id="IPR001593">
    <property type="entry name" value="Ribosomal_eS1"/>
</dbReference>
<feature type="compositionally biased region" description="Basic residues" evidence="6">
    <location>
        <begin position="1"/>
        <end position="19"/>
    </location>
</feature>
<dbReference type="GeneID" id="103250834"/>
<evidence type="ECO:0000256" key="3">
    <source>
        <dbReference type="ARBA" id="ARBA00022980"/>
    </source>
</evidence>